<dbReference type="Pfam" id="PF15892">
    <property type="entry name" value="BNR_4"/>
    <property type="match status" value="1"/>
</dbReference>
<evidence type="ECO:0000313" key="3">
    <source>
        <dbReference type="Proteomes" id="UP001214250"/>
    </source>
</evidence>
<keyword evidence="1" id="KW-0732">Signal</keyword>
<name>A0ABY7VUG3_9BACT</name>
<evidence type="ECO:0000313" key="2">
    <source>
        <dbReference type="EMBL" id="WDE97399.1"/>
    </source>
</evidence>
<accession>A0ABY7VUG3</accession>
<dbReference type="Proteomes" id="UP001214250">
    <property type="component" value="Chromosome 1"/>
</dbReference>
<gene>
    <name evidence="2" type="ORF">PQO03_05475</name>
</gene>
<feature type="signal peptide" evidence="1">
    <location>
        <begin position="1"/>
        <end position="25"/>
    </location>
</feature>
<dbReference type="EMBL" id="CP117811">
    <property type="protein sequence ID" value="WDE97399.1"/>
    <property type="molecule type" value="Genomic_DNA"/>
</dbReference>
<organism evidence="2 3">
    <name type="scientific">Lentisphaera profundi</name>
    <dbReference type="NCBI Taxonomy" id="1658616"/>
    <lineage>
        <taxon>Bacteria</taxon>
        <taxon>Pseudomonadati</taxon>
        <taxon>Lentisphaerota</taxon>
        <taxon>Lentisphaeria</taxon>
        <taxon>Lentisphaerales</taxon>
        <taxon>Lentisphaeraceae</taxon>
        <taxon>Lentisphaera</taxon>
    </lineage>
</organism>
<evidence type="ECO:0000256" key="1">
    <source>
        <dbReference type="SAM" id="SignalP"/>
    </source>
</evidence>
<proteinExistence type="predicted"/>
<sequence length="529" mass="60058">MKQKIIISTLAFTLLLLLNSCTNKSYTPISYSSGIISPWDTQQVELEKEVKMPVEYPQVFSRESSLFGYNPRFMPASVTFTKANRPVMRFGLEGELGEYHTPLGQRSYKEKNFIQYLGNDGRWYTTESHVEAVREYLKLKASQKLEIHTGNRSYQRVEFDLDGHAYTMIKCLANKKSYMFLLYSADEMKSWQVIEPAEHGDWRIESYQTHNLSAKPPVLVAPARSKSEILLLIPQKKNGKISLTHSVKIPVGKQIGLHGTMAGAGNSSISLEGKTYITYYSTIAHATIAGTPQYIVSYDHKSGKIEGPVFLGVGGHRVDGHNSPVILADSKAHIHVLLGTHWHSMVHCVSKNPADISSWQEAVYVAGNGDNSWSRNGITYPGFTIDKDDTLHLVVRGRNSHWVKSDVGSERIMQGYPEHLDYALVYLRKKKNGLWEKRKDLVRPSHMAYSNWYHKISIDRHGMPYLTYMYYAHNLTKMEKEQYISKWGGTGENDAVSAHDPVLIRTSDCGDSWSIVRTPELFESMDKNH</sequence>
<protein>
    <submittedName>
        <fullName evidence="2">BNR-4 repeat-containing protein</fullName>
    </submittedName>
</protein>
<feature type="chain" id="PRO_5045858804" evidence="1">
    <location>
        <begin position="26"/>
        <end position="529"/>
    </location>
</feature>
<dbReference type="RefSeq" id="WP_274151754.1">
    <property type="nucleotide sequence ID" value="NZ_CP117811.1"/>
</dbReference>
<reference evidence="2 3" key="1">
    <citation type="submission" date="2023-02" db="EMBL/GenBank/DDBJ databases">
        <title>Genome sequence of Lentisphaera profundi SAORIC-696.</title>
        <authorList>
            <person name="Kim e."/>
            <person name="Cho J.-C."/>
            <person name="Choi A."/>
            <person name="Kang I."/>
        </authorList>
    </citation>
    <scope>NUCLEOTIDE SEQUENCE [LARGE SCALE GENOMIC DNA]</scope>
    <source>
        <strain evidence="2 3">SAORIC-696</strain>
    </source>
</reference>
<keyword evidence="3" id="KW-1185">Reference proteome</keyword>